<proteinExistence type="predicted"/>
<organism evidence="1 2">
    <name type="scientific">Brachybacterium tyrofermentans</name>
    <dbReference type="NCBI Taxonomy" id="47848"/>
    <lineage>
        <taxon>Bacteria</taxon>
        <taxon>Bacillati</taxon>
        <taxon>Actinomycetota</taxon>
        <taxon>Actinomycetes</taxon>
        <taxon>Micrococcales</taxon>
        <taxon>Dermabacteraceae</taxon>
        <taxon>Brachybacterium</taxon>
    </lineage>
</organism>
<dbReference type="Proteomes" id="UP001595937">
    <property type="component" value="Unassembled WGS sequence"/>
</dbReference>
<evidence type="ECO:0000313" key="1">
    <source>
        <dbReference type="EMBL" id="MFC5297157.1"/>
    </source>
</evidence>
<comment type="caution">
    <text evidence="1">The sequence shown here is derived from an EMBL/GenBank/DDBJ whole genome shotgun (WGS) entry which is preliminary data.</text>
</comment>
<accession>A0ABW0FD84</accession>
<dbReference type="EMBL" id="JBHSLN010000019">
    <property type="protein sequence ID" value="MFC5297157.1"/>
    <property type="molecule type" value="Genomic_DNA"/>
</dbReference>
<gene>
    <name evidence="1" type="ORF">ACFPK8_06505</name>
</gene>
<keyword evidence="2" id="KW-1185">Reference proteome</keyword>
<reference evidence="2" key="1">
    <citation type="journal article" date="2019" name="Int. J. Syst. Evol. Microbiol.">
        <title>The Global Catalogue of Microorganisms (GCM) 10K type strain sequencing project: providing services to taxonomists for standard genome sequencing and annotation.</title>
        <authorList>
            <consortium name="The Broad Institute Genomics Platform"/>
            <consortium name="The Broad Institute Genome Sequencing Center for Infectious Disease"/>
            <person name="Wu L."/>
            <person name="Ma J."/>
        </authorList>
    </citation>
    <scope>NUCLEOTIDE SEQUENCE [LARGE SCALE GENOMIC DNA]</scope>
    <source>
        <strain evidence="2">CGMCC 1.16455</strain>
    </source>
</reference>
<dbReference type="GeneID" id="303298712"/>
<dbReference type="Pfam" id="PF04250">
    <property type="entry name" value="DUF429"/>
    <property type="match status" value="1"/>
</dbReference>
<name>A0ABW0FD84_9MICO</name>
<evidence type="ECO:0000313" key="2">
    <source>
        <dbReference type="Proteomes" id="UP001595937"/>
    </source>
</evidence>
<protein>
    <submittedName>
        <fullName evidence="1">DUF429 domain-containing protein</fullName>
    </submittedName>
</protein>
<sequence>MHPGSTYLGIDLASDPKRTGIAWLRDEGEKVMVEDVRVGADDDTIVSAVVTSQKTGVDVPFGWPRSFVELLEAHRTATLTPPPSTGPDWKRHVLYRATDLEVRRRVGKNPLSVASDKIAYPAIRWAGIAARLREQGAPVTPDGRGIACEVYPGAALVAWQLAGYTYKGAKGATSRAALAEQLTARLPWLDWAGHRDACVDDDNALDAVIAAVVARDVDRGLATPAPPELAELAAEEGWIWLPEGS</sequence>
<dbReference type="InterPro" id="IPR007362">
    <property type="entry name" value="DUF429"/>
</dbReference>
<dbReference type="RefSeq" id="WP_343925808.1">
    <property type="nucleotide sequence ID" value="NZ_BAAAIR010000047.1"/>
</dbReference>